<proteinExistence type="predicted"/>
<dbReference type="Proteomes" id="UP000022141">
    <property type="component" value="Unassembled WGS sequence"/>
</dbReference>
<comment type="caution">
    <text evidence="1">The sequence shown here is derived from an EMBL/GenBank/DDBJ whole genome shotgun (WGS) entry which is preliminary data.</text>
</comment>
<accession>A0A011QNR2</accession>
<organism evidence="1 2">
    <name type="scientific">Accumulibacter regalis</name>
    <dbReference type="NCBI Taxonomy" id="522306"/>
    <lineage>
        <taxon>Bacteria</taxon>
        <taxon>Pseudomonadati</taxon>
        <taxon>Pseudomonadota</taxon>
        <taxon>Betaproteobacteria</taxon>
        <taxon>Candidatus Accumulibacter</taxon>
    </lineage>
</organism>
<keyword evidence="2" id="KW-1185">Reference proteome</keyword>
<dbReference type="InterPro" id="IPR016631">
    <property type="entry name" value="Regulatory_RpfE"/>
</dbReference>
<gene>
    <name evidence="1" type="ORF">AW11_00273</name>
</gene>
<sequence>MQLTLVVPELVWPEPDDRETFDALACPGLNTLIARSRLQRRAPQSFEATLGDAFGLAGNVPWAAFRVLGEKQAPTPSAGDPCWLCADPVHLRLHQEKLILADAGSLDISSDEAHEITAELNRQFADIGTFHVASADRWYLQLAGETDLGHFDVPPLSVVAGRRLARQLPATPQARHLRQLLNEVQMVLYGQPANERREAAGRATINSLWLWGAGVRPAAGTGAGTGDFAGVWGEDVLTCGLGNAFGVPTRALPDDLGALLAQAPAGSRQLLVIDALQRPVQYEDADAYRKQLARLDARWFAPLQKALAGGRIKRLRLEASTAYATLAWESGRGEQWQLWRRPRPLAATAQALAREGDG</sequence>
<dbReference type="eggNOG" id="COG4255">
    <property type="taxonomic scope" value="Bacteria"/>
</dbReference>
<dbReference type="AlphaFoldDB" id="A0A011QNR2"/>
<dbReference type="STRING" id="1454004.AW11_00273"/>
<dbReference type="PATRIC" id="fig|1454004.3.peg.278"/>
<evidence type="ECO:0000313" key="1">
    <source>
        <dbReference type="EMBL" id="EXI90932.1"/>
    </source>
</evidence>
<name>A0A011QNR2_ACCRE</name>
<dbReference type="PIRSF" id="PIRSF015283">
    <property type="entry name" value="Regulatory_RpfE"/>
    <property type="match status" value="1"/>
</dbReference>
<dbReference type="EMBL" id="JEMY01000003">
    <property type="protein sequence ID" value="EXI90932.1"/>
    <property type="molecule type" value="Genomic_DNA"/>
</dbReference>
<protein>
    <submittedName>
        <fullName evidence="1">Cofactor-independent phosphoglycerate mutase</fullName>
    </submittedName>
</protein>
<reference evidence="1" key="1">
    <citation type="submission" date="2014-02" db="EMBL/GenBank/DDBJ databases">
        <title>Expanding our view of genomic diversity in Candidatus Accumulibacter clades.</title>
        <authorList>
            <person name="Skennerton C.T."/>
            <person name="Barr J.J."/>
            <person name="Slater F.R."/>
            <person name="Bond P.L."/>
            <person name="Tyson G.W."/>
        </authorList>
    </citation>
    <scope>NUCLEOTIDE SEQUENCE [LARGE SCALE GENOMIC DNA]</scope>
</reference>
<evidence type="ECO:0000313" key="2">
    <source>
        <dbReference type="Proteomes" id="UP000022141"/>
    </source>
</evidence>